<evidence type="ECO:0000313" key="3">
    <source>
        <dbReference type="Proteomes" id="UP000030686"/>
    </source>
</evidence>
<feature type="compositionally biased region" description="Basic and acidic residues" evidence="1">
    <location>
        <begin position="1"/>
        <end position="10"/>
    </location>
</feature>
<dbReference type="Proteomes" id="UP000030686">
    <property type="component" value="Unassembled WGS sequence"/>
</dbReference>
<reference evidence="2" key="1">
    <citation type="journal article" date="2014" name="Nat. Commun.">
        <title>Multiple recent horizontal transfers of a large genomic region in cheese making fungi.</title>
        <authorList>
            <person name="Cheeseman K."/>
            <person name="Ropars J."/>
            <person name="Renault P."/>
            <person name="Dupont J."/>
            <person name="Gouzy J."/>
            <person name="Branca A."/>
            <person name="Abraham A.L."/>
            <person name="Ceppi M."/>
            <person name="Conseiller E."/>
            <person name="Debuchy R."/>
            <person name="Malagnac F."/>
            <person name="Goarin A."/>
            <person name="Silar P."/>
            <person name="Lacoste S."/>
            <person name="Sallet E."/>
            <person name="Bensimon A."/>
            <person name="Giraud T."/>
            <person name="Brygoo Y."/>
        </authorList>
    </citation>
    <scope>NUCLEOTIDE SEQUENCE [LARGE SCALE GENOMIC DNA]</scope>
    <source>
        <strain evidence="2">FM164</strain>
    </source>
</reference>
<proteinExistence type="predicted"/>
<dbReference type="EMBL" id="HG792019">
    <property type="protein sequence ID" value="CDM36947.1"/>
    <property type="molecule type" value="Genomic_DNA"/>
</dbReference>
<gene>
    <name evidence="2" type="ORF">PROQFM164_S05g000780</name>
</gene>
<evidence type="ECO:0000256" key="1">
    <source>
        <dbReference type="SAM" id="MobiDB-lite"/>
    </source>
</evidence>
<name>W6R545_PENRF</name>
<protein>
    <submittedName>
        <fullName evidence="2">Uncharacterized protein</fullName>
    </submittedName>
</protein>
<dbReference type="AlphaFoldDB" id="W6R545"/>
<evidence type="ECO:0000313" key="2">
    <source>
        <dbReference type="EMBL" id="CDM36947.1"/>
    </source>
</evidence>
<feature type="region of interest" description="Disordered" evidence="1">
    <location>
        <begin position="1"/>
        <end position="23"/>
    </location>
</feature>
<keyword evidence="3" id="KW-1185">Reference proteome</keyword>
<accession>W6R545</accession>
<organism evidence="2 3">
    <name type="scientific">Penicillium roqueforti (strain FM164)</name>
    <dbReference type="NCBI Taxonomy" id="1365484"/>
    <lineage>
        <taxon>Eukaryota</taxon>
        <taxon>Fungi</taxon>
        <taxon>Dikarya</taxon>
        <taxon>Ascomycota</taxon>
        <taxon>Pezizomycotina</taxon>
        <taxon>Eurotiomycetes</taxon>
        <taxon>Eurotiomycetidae</taxon>
        <taxon>Eurotiales</taxon>
        <taxon>Aspergillaceae</taxon>
        <taxon>Penicillium</taxon>
    </lineage>
</organism>
<feature type="compositionally biased region" description="Polar residues" evidence="1">
    <location>
        <begin position="11"/>
        <end position="23"/>
    </location>
</feature>
<sequence>MTISHGHSESKGVSTAPETCPTATQPACNPVTNNVAGSYFQRYLVLFQKWP</sequence>